<dbReference type="SMART" id="SM00857">
    <property type="entry name" value="Resolvase"/>
    <property type="match status" value="1"/>
</dbReference>
<evidence type="ECO:0000313" key="3">
    <source>
        <dbReference type="Proteomes" id="UP000253490"/>
    </source>
</evidence>
<feature type="domain" description="Resolvase/invertase-type recombinase catalytic" evidence="1">
    <location>
        <begin position="2"/>
        <end position="157"/>
    </location>
</feature>
<dbReference type="SUPFAM" id="SSF53041">
    <property type="entry name" value="Resolvase-like"/>
    <property type="match status" value="1"/>
</dbReference>
<dbReference type="AlphaFoldDB" id="A0A366HYW7"/>
<proteinExistence type="predicted"/>
<evidence type="ECO:0000259" key="1">
    <source>
        <dbReference type="SMART" id="SM00857"/>
    </source>
</evidence>
<dbReference type="Gene3D" id="1.10.10.60">
    <property type="entry name" value="Homeodomain-like"/>
    <property type="match status" value="1"/>
</dbReference>
<organism evidence="2 3">
    <name type="scientific">Alkalibaculum bacchi</name>
    <dbReference type="NCBI Taxonomy" id="645887"/>
    <lineage>
        <taxon>Bacteria</taxon>
        <taxon>Bacillati</taxon>
        <taxon>Bacillota</taxon>
        <taxon>Clostridia</taxon>
        <taxon>Eubacteriales</taxon>
        <taxon>Eubacteriaceae</taxon>
        <taxon>Alkalibaculum</taxon>
    </lineage>
</organism>
<dbReference type="Proteomes" id="UP000253490">
    <property type="component" value="Unassembled WGS sequence"/>
</dbReference>
<dbReference type="GO" id="GO:0003677">
    <property type="term" value="F:DNA binding"/>
    <property type="evidence" value="ECO:0007669"/>
    <property type="project" value="InterPro"/>
</dbReference>
<dbReference type="Pfam" id="PF00239">
    <property type="entry name" value="Resolvase"/>
    <property type="match status" value="1"/>
</dbReference>
<dbReference type="Gene3D" id="3.40.50.1390">
    <property type="entry name" value="Resolvase, N-terminal catalytic domain"/>
    <property type="match status" value="1"/>
</dbReference>
<reference evidence="2 3" key="1">
    <citation type="submission" date="2018-06" db="EMBL/GenBank/DDBJ databases">
        <title>Genomic Encyclopedia of Type Strains, Phase IV (KMG-IV): sequencing the most valuable type-strain genomes for metagenomic binning, comparative biology and taxonomic classification.</title>
        <authorList>
            <person name="Goeker M."/>
        </authorList>
    </citation>
    <scope>NUCLEOTIDE SEQUENCE [LARGE SCALE GENOMIC DNA]</scope>
    <source>
        <strain evidence="2 3">DSM 22112</strain>
    </source>
</reference>
<dbReference type="GO" id="GO:0000150">
    <property type="term" value="F:DNA strand exchange activity"/>
    <property type="evidence" value="ECO:0007669"/>
    <property type="project" value="InterPro"/>
</dbReference>
<accession>A0A366HYW7</accession>
<keyword evidence="3" id="KW-1185">Reference proteome</keyword>
<sequence length="212" mass="24478">MRIGYIRNNQNKHELNSTSDDGQINKMKKANVENIIIEVFQNQDEDNKDKKNNKNEDIQQYFKNTLLSSINELRKNDTIVVLGLSELGESLSDIIKVLEVIDAKGVQIEILDHCFQGININKKQLIATLKWVKDKERKDIIKRQARGQLIAKAKNMKGSGRRKKYSPYAEDPKDRETYFTVLAMLEEDVPIKRIAELLNISRSTIYTIKDGK</sequence>
<dbReference type="InterPro" id="IPR006120">
    <property type="entry name" value="Resolvase_HTH_dom"/>
</dbReference>
<dbReference type="Pfam" id="PF02796">
    <property type="entry name" value="HTH_7"/>
    <property type="match status" value="1"/>
</dbReference>
<name>A0A366HYW7_9FIRM</name>
<comment type="caution">
    <text evidence="2">The sequence shown here is derived from an EMBL/GenBank/DDBJ whole genome shotgun (WGS) entry which is preliminary data.</text>
</comment>
<evidence type="ECO:0000313" key="2">
    <source>
        <dbReference type="EMBL" id="RBP59316.1"/>
    </source>
</evidence>
<dbReference type="RefSeq" id="WP_113921528.1">
    <property type="nucleotide sequence ID" value="NZ_QNRX01000019.1"/>
</dbReference>
<dbReference type="InterPro" id="IPR036162">
    <property type="entry name" value="Resolvase-like_N_sf"/>
</dbReference>
<dbReference type="InterPro" id="IPR006119">
    <property type="entry name" value="Resolv_N"/>
</dbReference>
<protein>
    <submittedName>
        <fullName evidence="2">DNA invertase Pin-like site-specific DNA recombinase</fullName>
    </submittedName>
</protein>
<gene>
    <name evidence="2" type="ORF">DES36_11941</name>
</gene>
<dbReference type="EMBL" id="QNRX01000019">
    <property type="protein sequence ID" value="RBP59316.1"/>
    <property type="molecule type" value="Genomic_DNA"/>
</dbReference>